<dbReference type="AlphaFoldDB" id="A0AAD7BBT6"/>
<feature type="non-terminal residue" evidence="2">
    <location>
        <position position="267"/>
    </location>
</feature>
<dbReference type="Proteomes" id="UP001221142">
    <property type="component" value="Unassembled WGS sequence"/>
</dbReference>
<evidence type="ECO:0000313" key="2">
    <source>
        <dbReference type="EMBL" id="KAJ7616621.1"/>
    </source>
</evidence>
<reference evidence="2" key="1">
    <citation type="submission" date="2023-03" db="EMBL/GenBank/DDBJ databases">
        <title>Massive genome expansion in bonnet fungi (Mycena s.s.) driven by repeated elements and novel gene families across ecological guilds.</title>
        <authorList>
            <consortium name="Lawrence Berkeley National Laboratory"/>
            <person name="Harder C.B."/>
            <person name="Miyauchi S."/>
            <person name="Viragh M."/>
            <person name="Kuo A."/>
            <person name="Thoen E."/>
            <person name="Andreopoulos B."/>
            <person name="Lu D."/>
            <person name="Skrede I."/>
            <person name="Drula E."/>
            <person name="Henrissat B."/>
            <person name="Morin E."/>
            <person name="Kohler A."/>
            <person name="Barry K."/>
            <person name="LaButti K."/>
            <person name="Morin E."/>
            <person name="Salamov A."/>
            <person name="Lipzen A."/>
            <person name="Mereny Z."/>
            <person name="Hegedus B."/>
            <person name="Baldrian P."/>
            <person name="Stursova M."/>
            <person name="Weitz H."/>
            <person name="Taylor A."/>
            <person name="Grigoriev I.V."/>
            <person name="Nagy L.G."/>
            <person name="Martin F."/>
            <person name="Kauserud H."/>
        </authorList>
    </citation>
    <scope>NUCLEOTIDE SEQUENCE</scope>
    <source>
        <strain evidence="2">9284</strain>
    </source>
</reference>
<sequence length="267" mass="30482">MELDEIIESNAPPNDSQAREMRMLIASSLSEVSQLDDEIHVAERSLSELQHRRSSHTQRVDGLKRALSSIRTIPSDILSEIFLVCRDDALDFINYSIFDAARAPLLLAHISSGWRAVCLSDTRLWDHIHVQQGARLPSRTALDHIFRYAGVIPLDVRLNTTQDSSRSPRTDSRTTLFRHIIRARDRLRRIHLTVDSLDELSDLWTHRRSFPLLTSFKVLGTYRRTPGRPVGLSLFKSAPLLREFKLSLSNSPLDLQPASVTWSQLTR</sequence>
<dbReference type="EMBL" id="JARKIF010000022">
    <property type="protein sequence ID" value="KAJ7616621.1"/>
    <property type="molecule type" value="Genomic_DNA"/>
</dbReference>
<gene>
    <name evidence="2" type="ORF">FB45DRAFT_1064012</name>
</gene>
<comment type="caution">
    <text evidence="2">The sequence shown here is derived from an EMBL/GenBank/DDBJ whole genome shotgun (WGS) entry which is preliminary data.</text>
</comment>
<protein>
    <recommendedName>
        <fullName evidence="4">F-box domain-containing protein</fullName>
    </recommendedName>
</protein>
<keyword evidence="3" id="KW-1185">Reference proteome</keyword>
<feature type="coiled-coil region" evidence="1">
    <location>
        <begin position="32"/>
        <end position="66"/>
    </location>
</feature>
<evidence type="ECO:0000313" key="3">
    <source>
        <dbReference type="Proteomes" id="UP001221142"/>
    </source>
</evidence>
<proteinExistence type="predicted"/>
<evidence type="ECO:0000256" key="1">
    <source>
        <dbReference type="SAM" id="Coils"/>
    </source>
</evidence>
<keyword evidence="1" id="KW-0175">Coiled coil</keyword>
<organism evidence="2 3">
    <name type="scientific">Roridomyces roridus</name>
    <dbReference type="NCBI Taxonomy" id="1738132"/>
    <lineage>
        <taxon>Eukaryota</taxon>
        <taxon>Fungi</taxon>
        <taxon>Dikarya</taxon>
        <taxon>Basidiomycota</taxon>
        <taxon>Agaricomycotina</taxon>
        <taxon>Agaricomycetes</taxon>
        <taxon>Agaricomycetidae</taxon>
        <taxon>Agaricales</taxon>
        <taxon>Marasmiineae</taxon>
        <taxon>Mycenaceae</taxon>
        <taxon>Roridomyces</taxon>
    </lineage>
</organism>
<accession>A0AAD7BBT6</accession>
<evidence type="ECO:0008006" key="4">
    <source>
        <dbReference type="Google" id="ProtNLM"/>
    </source>
</evidence>
<name>A0AAD7BBT6_9AGAR</name>